<dbReference type="OrthoDB" id="5288940at2"/>
<dbReference type="PATRIC" id="fig|862908.3.peg.2040"/>
<dbReference type="InterPro" id="IPR050595">
    <property type="entry name" value="Bact_response_regulator"/>
</dbReference>
<dbReference type="eggNOG" id="COG0745">
    <property type="taxonomic scope" value="Bacteria"/>
</dbReference>
<evidence type="ECO:0000313" key="4">
    <source>
        <dbReference type="EMBL" id="CBW26952.1"/>
    </source>
</evidence>
<dbReference type="Proteomes" id="UP000008963">
    <property type="component" value="Chromosome"/>
</dbReference>
<evidence type="ECO:0000313" key="5">
    <source>
        <dbReference type="Proteomes" id="UP000008963"/>
    </source>
</evidence>
<dbReference type="Pfam" id="PF00072">
    <property type="entry name" value="Response_reg"/>
    <property type="match status" value="1"/>
</dbReference>
<dbReference type="Gene3D" id="3.40.50.2300">
    <property type="match status" value="1"/>
</dbReference>
<keyword evidence="5" id="KW-1185">Reference proteome</keyword>
<dbReference type="GO" id="GO:0000160">
    <property type="term" value="P:phosphorelay signal transduction system"/>
    <property type="evidence" value="ECO:0007669"/>
    <property type="project" value="InterPro"/>
</dbReference>
<protein>
    <submittedName>
        <fullName evidence="4">Response regulator</fullName>
    </submittedName>
</protein>
<dbReference type="EMBL" id="FQ312005">
    <property type="protein sequence ID" value="CBW26952.1"/>
    <property type="molecule type" value="Genomic_DNA"/>
</dbReference>
<feature type="modified residue" description="4-aspartylphosphate" evidence="2">
    <location>
        <position position="56"/>
    </location>
</feature>
<dbReference type="PANTHER" id="PTHR44591">
    <property type="entry name" value="STRESS RESPONSE REGULATOR PROTEIN 1"/>
    <property type="match status" value="1"/>
</dbReference>
<dbReference type="AlphaFoldDB" id="E1X3M3"/>
<dbReference type="InterPro" id="IPR011006">
    <property type="entry name" value="CheY-like_superfamily"/>
</dbReference>
<dbReference type="HOGENOM" id="CLU_000445_69_8_7"/>
<evidence type="ECO:0000256" key="1">
    <source>
        <dbReference type="ARBA" id="ARBA00022553"/>
    </source>
</evidence>
<dbReference type="SMART" id="SM00448">
    <property type="entry name" value="REC"/>
    <property type="match status" value="1"/>
</dbReference>
<reference evidence="5" key="1">
    <citation type="journal article" date="2013" name="ISME J.">
        <title>A small predatory core genome in the divergent marine Bacteriovorax marinus SJ and the terrestrial Bdellovibrio bacteriovorus.</title>
        <authorList>
            <person name="Crossman L.C."/>
            <person name="Chen H."/>
            <person name="Cerdeno-Tarraga A.M."/>
            <person name="Brooks K."/>
            <person name="Quail M.A."/>
            <person name="Pineiro S.A."/>
            <person name="Hobley L."/>
            <person name="Sockett R.E."/>
            <person name="Bentley S.D."/>
            <person name="Parkhill J."/>
            <person name="Williams H.N."/>
            <person name="Stine O.C."/>
        </authorList>
    </citation>
    <scope>NUCLEOTIDE SEQUENCE [LARGE SCALE GENOMIC DNA]</scope>
    <source>
        <strain evidence="5">ATCC BAA-682 / DSM 15412 / SJ</strain>
    </source>
</reference>
<gene>
    <name evidence="4" type="ordered locus">BMS_2146</name>
</gene>
<dbReference type="RefSeq" id="WP_014244730.1">
    <property type="nucleotide sequence ID" value="NC_016620.1"/>
</dbReference>
<feature type="domain" description="Response regulatory" evidence="3">
    <location>
        <begin position="7"/>
        <end position="121"/>
    </location>
</feature>
<accession>E1X3M3</accession>
<keyword evidence="1 2" id="KW-0597">Phosphoprotein</keyword>
<dbReference type="InterPro" id="IPR001789">
    <property type="entry name" value="Sig_transdc_resp-reg_receiver"/>
</dbReference>
<evidence type="ECO:0000256" key="2">
    <source>
        <dbReference type="PROSITE-ProRule" id="PRU00169"/>
    </source>
</evidence>
<name>E1X3M3_HALMS</name>
<organism evidence="4 5">
    <name type="scientific">Halobacteriovorax marinus (strain ATCC BAA-682 / DSM 15412 / SJ)</name>
    <name type="common">Bacteriovorax marinus</name>
    <dbReference type="NCBI Taxonomy" id="862908"/>
    <lineage>
        <taxon>Bacteria</taxon>
        <taxon>Pseudomonadati</taxon>
        <taxon>Bdellovibrionota</taxon>
        <taxon>Bacteriovoracia</taxon>
        <taxon>Bacteriovoracales</taxon>
        <taxon>Halobacteriovoraceae</taxon>
        <taxon>Halobacteriovorax</taxon>
    </lineage>
</organism>
<proteinExistence type="predicted"/>
<sequence length="130" mass="14541">MNFSDYSILIAEDDEDLLELCLEAFQMKGFKVYGSNDGLRALEIFKSESIDIIISDSGMPGLSGLELLREVRSMAEKSPLFFLFSGDIFLTDEQVKEKGATALISKPFGLDEILQTVINSIEERDYVVSK</sequence>
<dbReference type="PROSITE" id="PS50110">
    <property type="entry name" value="RESPONSE_REGULATORY"/>
    <property type="match status" value="1"/>
</dbReference>
<dbReference type="KEGG" id="bmx:BMS_2146"/>
<dbReference type="PANTHER" id="PTHR44591:SF3">
    <property type="entry name" value="RESPONSE REGULATORY DOMAIN-CONTAINING PROTEIN"/>
    <property type="match status" value="1"/>
</dbReference>
<evidence type="ECO:0000259" key="3">
    <source>
        <dbReference type="PROSITE" id="PS50110"/>
    </source>
</evidence>
<dbReference type="STRING" id="862908.BMS_2146"/>
<dbReference type="SUPFAM" id="SSF52172">
    <property type="entry name" value="CheY-like"/>
    <property type="match status" value="1"/>
</dbReference>